<evidence type="ECO:0000256" key="4">
    <source>
        <dbReference type="ARBA" id="ARBA00022763"/>
    </source>
</evidence>
<feature type="compositionally biased region" description="Basic and acidic residues" evidence="11">
    <location>
        <begin position="471"/>
        <end position="482"/>
    </location>
</feature>
<accession>A0A4Y7I8Y3</accession>
<feature type="compositionally biased region" description="Basic and acidic residues" evidence="11">
    <location>
        <begin position="265"/>
        <end position="275"/>
    </location>
</feature>
<evidence type="ECO:0000256" key="2">
    <source>
        <dbReference type="ARBA" id="ARBA00022723"/>
    </source>
</evidence>
<keyword evidence="10" id="KW-0175">Coiled coil</keyword>
<dbReference type="PANTHER" id="PTHR13763">
    <property type="entry name" value="BREAST CANCER TYPE 1 SUSCEPTIBILITY PROTEIN BRCA1"/>
    <property type="match status" value="1"/>
</dbReference>
<dbReference type="InterPro" id="IPR017907">
    <property type="entry name" value="Znf_RING_CS"/>
</dbReference>
<dbReference type="Pfam" id="PF13923">
    <property type="entry name" value="zf-C3HC4_2"/>
    <property type="match status" value="1"/>
</dbReference>
<feature type="compositionally biased region" description="Polar residues" evidence="11">
    <location>
        <begin position="141"/>
        <end position="150"/>
    </location>
</feature>
<dbReference type="PROSITE" id="PS00518">
    <property type="entry name" value="ZF_RING_1"/>
    <property type="match status" value="1"/>
</dbReference>
<dbReference type="Gramene" id="RZC44290">
    <property type="protein sequence ID" value="RZC44290"/>
    <property type="gene ID" value="C5167_037241"/>
</dbReference>
<feature type="domain" description="PHD-type" evidence="14">
    <location>
        <begin position="776"/>
        <end position="895"/>
    </location>
</feature>
<dbReference type="SUPFAM" id="SSF57850">
    <property type="entry name" value="RING/U-box"/>
    <property type="match status" value="1"/>
</dbReference>
<evidence type="ECO:0000256" key="8">
    <source>
        <dbReference type="ARBA" id="ARBA00023242"/>
    </source>
</evidence>
<keyword evidence="16" id="KW-1185">Reference proteome</keyword>
<evidence type="ECO:0000256" key="6">
    <source>
        <dbReference type="ARBA" id="ARBA00022833"/>
    </source>
</evidence>
<evidence type="ECO:0000256" key="10">
    <source>
        <dbReference type="SAM" id="Coils"/>
    </source>
</evidence>
<feature type="domain" description="BRCT" evidence="13">
    <location>
        <begin position="956"/>
        <end position="1035"/>
    </location>
</feature>
<dbReference type="OMA" id="RRIKCAC"/>
<dbReference type="GO" id="GO:0000724">
    <property type="term" value="P:double-strand break repair via homologous recombination"/>
    <property type="evidence" value="ECO:0007669"/>
    <property type="project" value="UniProtKB-ARBA"/>
</dbReference>
<keyword evidence="2" id="KW-0479">Metal-binding</keyword>
<keyword evidence="8" id="KW-0539">Nucleus</keyword>
<dbReference type="FunFam" id="3.30.40.10:FF:000310">
    <property type="entry name" value="Breast cancer associated RING 1"/>
    <property type="match status" value="1"/>
</dbReference>
<dbReference type="InterPro" id="IPR031099">
    <property type="entry name" value="BRCA1-associated"/>
</dbReference>
<dbReference type="OrthoDB" id="2384350at2759"/>
<keyword evidence="3" id="KW-0677">Repeat</keyword>
<evidence type="ECO:0000313" key="16">
    <source>
        <dbReference type="Proteomes" id="UP000316621"/>
    </source>
</evidence>
<dbReference type="Pfam" id="PF13771">
    <property type="entry name" value="zf-HC5HC2H"/>
    <property type="match status" value="1"/>
</dbReference>
<dbReference type="Gene3D" id="3.30.40.10">
    <property type="entry name" value="Zinc/RING finger domain, C3HC4 (zinc finger)"/>
    <property type="match status" value="2"/>
</dbReference>
<keyword evidence="6" id="KW-0862">Zinc</keyword>
<evidence type="ECO:0000259" key="14">
    <source>
        <dbReference type="PROSITE" id="PS51805"/>
    </source>
</evidence>
<feature type="domain" description="RING-type" evidence="12">
    <location>
        <begin position="16"/>
        <end position="54"/>
    </location>
</feature>
<feature type="coiled-coil region" evidence="10">
    <location>
        <begin position="653"/>
        <end position="680"/>
    </location>
</feature>
<dbReference type="GO" id="GO:0008270">
    <property type="term" value="F:zinc ion binding"/>
    <property type="evidence" value="ECO:0007669"/>
    <property type="project" value="UniProtKB-KW"/>
</dbReference>
<feature type="compositionally biased region" description="Basic residues" evidence="11">
    <location>
        <begin position="357"/>
        <end position="374"/>
    </location>
</feature>
<dbReference type="FunFam" id="3.30.40.10:FF:000352">
    <property type="entry name" value="Breast cancer associated RING 1"/>
    <property type="match status" value="1"/>
</dbReference>
<feature type="region of interest" description="Disordered" evidence="11">
    <location>
        <begin position="346"/>
        <end position="379"/>
    </location>
</feature>
<evidence type="ECO:0008006" key="17">
    <source>
        <dbReference type="Google" id="ProtNLM"/>
    </source>
</evidence>
<dbReference type="Proteomes" id="UP000316621">
    <property type="component" value="Chromosome 1"/>
</dbReference>
<dbReference type="PROSITE" id="PS50172">
    <property type="entry name" value="BRCT"/>
    <property type="match status" value="2"/>
</dbReference>
<dbReference type="SUPFAM" id="SSF52113">
    <property type="entry name" value="BRCT domain"/>
    <property type="match status" value="2"/>
</dbReference>
<dbReference type="GO" id="GO:0005634">
    <property type="term" value="C:nucleus"/>
    <property type="evidence" value="ECO:0007669"/>
    <property type="project" value="UniProtKB-SubCell"/>
</dbReference>
<feature type="region of interest" description="Disordered" evidence="11">
    <location>
        <begin position="224"/>
        <end position="275"/>
    </location>
</feature>
<evidence type="ECO:0000256" key="3">
    <source>
        <dbReference type="ARBA" id="ARBA00022737"/>
    </source>
</evidence>
<dbReference type="STRING" id="3469.A0A4Y7I8Y3"/>
<dbReference type="PANTHER" id="PTHR13763:SF0">
    <property type="entry name" value="BREAST CANCER TYPE 1 SUSCEPTIBILITY PROTEIN"/>
    <property type="match status" value="1"/>
</dbReference>
<evidence type="ECO:0000259" key="13">
    <source>
        <dbReference type="PROSITE" id="PS50172"/>
    </source>
</evidence>
<dbReference type="Pfam" id="PF00533">
    <property type="entry name" value="BRCT"/>
    <property type="match status" value="1"/>
</dbReference>
<keyword evidence="7" id="KW-0234">DNA repair</keyword>
<feature type="region of interest" description="Disordered" evidence="11">
    <location>
        <begin position="181"/>
        <end position="202"/>
    </location>
</feature>
<dbReference type="InterPro" id="IPR034732">
    <property type="entry name" value="EPHD"/>
</dbReference>
<feature type="domain" description="BRCT" evidence="13">
    <location>
        <begin position="1056"/>
        <end position="1170"/>
    </location>
</feature>
<dbReference type="InterPro" id="IPR013083">
    <property type="entry name" value="Znf_RING/FYVE/PHD"/>
</dbReference>
<evidence type="ECO:0000259" key="12">
    <source>
        <dbReference type="PROSITE" id="PS50089"/>
    </source>
</evidence>
<dbReference type="CDD" id="cd15571">
    <property type="entry name" value="ePHD"/>
    <property type="match status" value="1"/>
</dbReference>
<evidence type="ECO:0000313" key="15">
    <source>
        <dbReference type="EMBL" id="RZC44290.1"/>
    </source>
</evidence>
<name>A0A4Y7I8Y3_PAPSO</name>
<dbReference type="Gene3D" id="3.40.50.10190">
    <property type="entry name" value="BRCT domain"/>
    <property type="match status" value="2"/>
</dbReference>
<feature type="compositionally biased region" description="Basic and acidic residues" evidence="11">
    <location>
        <begin position="543"/>
        <end position="552"/>
    </location>
</feature>
<sequence length="1170" mass="128587">MEALVHLEKMGRELKCPICLGLLKSAVSLTCNHLFCDLCIKKTMKSDSHCPVCKVPFGRREVRSAPNMDNLVSIYKSMEVASGINTLASQTTPPTDGSDGIVCAQNKPQYAAHSDSPQTRGKGKKKRKFKGKTSKDCDTADNVSQPSQEPTFPAKKRVQVPQCLLSETPMRSENFAVGRLDEISEDGPGSSLFKSKGKSFSNDKGEPAFVPFFWLREDNPYEDVEKPSGQLMTSDDSKDTPRKIPSFSDLKDSDDESPTKSIGNGEEKTESKIPDLFDSEMFEWTQRPCSPELFSTPEKTKAGYKELNTIEDGECVVASPTQGAPTGEAVASETVKAVNCEQANENIDEKLAPVKAKSSKNRNKSKKSKRKSKRNTGIAKEKCAKISTDEVLGDVCIDLGEVGEVSNESVKCATNSTATNVRNKICSKNKKARFNSFDANKVTDELHEAIEANSENHATKETATRSPTSLDDQHTKSIHKNSEKIKKLDIQLKRTNARSLKNKTVAAAAVEVVEEVQKNENQENGKANTKSPAQTDLQVDPPRTSELEERARNKPRNAKILGKRNCAREFGNQKRLNFTDDSAKGVSGGEVAVASSKVVDPSKTSELEKRTTDKHRDTKIVGDKSCMQELREGKRVKFSTDNCVKTGAVGKVLDESNKAVAKENQTSKQLQENSDNASRTKKVLSASKAMLLQKCENVPVKIQESREGKRVKFSTDNCVKTGSVGKVLDESNKAVAKENQTSKQLQESSDNSSRTRKVLCASKAMSLQKCENVPVKIQCAFCQSSTESEATGKMLHYVNGKPVADYNKGSHVIHSHSNCTEWAPNVYFEKDTAVNLGTEVARSKRIKCSCCGIKGASLGCYENSCRKSFHVPCAKMVPQCRWDTENFVLLCPIHSSSKLPNEVAGSVGQRRKISIPKTGESEVREAQVVVQHGLNTSQAWKTLGSSKKWVLCCSGLTDEEKEIVSEFTRITGVPVSKTFGTNVTHIIASTDTSGACKRTLKFLLGILDGKWILNIDWIKACLQAMEPVAEEQYEVKVDIHGIEDGPRLGRLRVQKKQPKLFSRLNFYFFGEFVPSYKGDLQNLVAAAGGTVLHRKPIKGDLGLSSSDSSTSTFIIYSLDVPDECDPRRKSTICNRRKDEARALAGSSGTKFAGHPWLLDSIAACKLQRLT</sequence>
<feature type="compositionally biased region" description="Polar residues" evidence="11">
    <location>
        <begin position="527"/>
        <end position="537"/>
    </location>
</feature>
<evidence type="ECO:0000256" key="7">
    <source>
        <dbReference type="ARBA" id="ARBA00023204"/>
    </source>
</evidence>
<evidence type="ECO:0000256" key="1">
    <source>
        <dbReference type="ARBA" id="ARBA00004123"/>
    </source>
</evidence>
<evidence type="ECO:0000256" key="11">
    <source>
        <dbReference type="SAM" id="MobiDB-lite"/>
    </source>
</evidence>
<dbReference type="PROSITE" id="PS51805">
    <property type="entry name" value="EPHD"/>
    <property type="match status" value="1"/>
</dbReference>
<organism evidence="15 16">
    <name type="scientific">Papaver somniferum</name>
    <name type="common">Opium poppy</name>
    <dbReference type="NCBI Taxonomy" id="3469"/>
    <lineage>
        <taxon>Eukaryota</taxon>
        <taxon>Viridiplantae</taxon>
        <taxon>Streptophyta</taxon>
        <taxon>Embryophyta</taxon>
        <taxon>Tracheophyta</taxon>
        <taxon>Spermatophyta</taxon>
        <taxon>Magnoliopsida</taxon>
        <taxon>Ranunculales</taxon>
        <taxon>Papaveraceae</taxon>
        <taxon>Papaveroideae</taxon>
        <taxon>Papaver</taxon>
    </lineage>
</organism>
<feature type="region of interest" description="Disordered" evidence="11">
    <location>
        <begin position="109"/>
        <end position="158"/>
    </location>
</feature>
<gene>
    <name evidence="15" type="ORF">C5167_037241</name>
</gene>
<keyword evidence="4" id="KW-0227">DNA damage</keyword>
<reference evidence="15 16" key="1">
    <citation type="journal article" date="2018" name="Science">
        <title>The opium poppy genome and morphinan production.</title>
        <authorList>
            <person name="Guo L."/>
            <person name="Winzer T."/>
            <person name="Yang X."/>
            <person name="Li Y."/>
            <person name="Ning Z."/>
            <person name="He Z."/>
            <person name="Teodor R."/>
            <person name="Lu Y."/>
            <person name="Bowser T.A."/>
            <person name="Graham I.A."/>
            <person name="Ye K."/>
        </authorList>
    </citation>
    <scope>NUCLEOTIDE SEQUENCE [LARGE SCALE GENOMIC DNA]</scope>
    <source>
        <strain evidence="16">cv. HN1</strain>
        <tissue evidence="15">Leaves</tissue>
    </source>
</reference>
<feature type="region of interest" description="Disordered" evidence="11">
    <location>
        <begin position="516"/>
        <end position="558"/>
    </location>
</feature>
<dbReference type="EMBL" id="CM010715">
    <property type="protein sequence ID" value="RZC44290.1"/>
    <property type="molecule type" value="Genomic_DNA"/>
</dbReference>
<dbReference type="GO" id="GO:0004842">
    <property type="term" value="F:ubiquitin-protein transferase activity"/>
    <property type="evidence" value="ECO:0007669"/>
    <property type="project" value="TreeGrafter"/>
</dbReference>
<dbReference type="PROSITE" id="PS50089">
    <property type="entry name" value="ZF_RING_2"/>
    <property type="match status" value="1"/>
</dbReference>
<proteinExistence type="predicted"/>
<dbReference type="SMART" id="SM00292">
    <property type="entry name" value="BRCT"/>
    <property type="match status" value="2"/>
</dbReference>
<dbReference type="InterPro" id="IPR001357">
    <property type="entry name" value="BRCT_dom"/>
</dbReference>
<feature type="region of interest" description="Disordered" evidence="11">
    <location>
        <begin position="451"/>
        <end position="482"/>
    </location>
</feature>
<dbReference type="InterPro" id="IPR001841">
    <property type="entry name" value="Znf_RING"/>
</dbReference>
<dbReference type="GO" id="GO:0045944">
    <property type="term" value="P:positive regulation of transcription by RNA polymerase II"/>
    <property type="evidence" value="ECO:0007669"/>
    <property type="project" value="TreeGrafter"/>
</dbReference>
<feature type="compositionally biased region" description="Basic residues" evidence="11">
    <location>
        <begin position="121"/>
        <end position="132"/>
    </location>
</feature>
<keyword evidence="5 9" id="KW-0863">Zinc-finger</keyword>
<evidence type="ECO:0000256" key="9">
    <source>
        <dbReference type="PROSITE-ProRule" id="PRU00175"/>
    </source>
</evidence>
<dbReference type="SMART" id="SM00184">
    <property type="entry name" value="RING"/>
    <property type="match status" value="1"/>
</dbReference>
<dbReference type="InterPro" id="IPR036420">
    <property type="entry name" value="BRCT_dom_sf"/>
</dbReference>
<protein>
    <recommendedName>
        <fullName evidence="17">RING-type E3 ubiquitin transferase BRCA1</fullName>
    </recommendedName>
</protein>
<dbReference type="CDD" id="cd17734">
    <property type="entry name" value="BRCT_Bard1_rpt1"/>
    <property type="match status" value="1"/>
</dbReference>
<comment type="subcellular location">
    <subcellularLocation>
        <location evidence="1">Nucleus</location>
    </subcellularLocation>
</comment>
<feature type="compositionally biased region" description="Low complexity" evidence="11">
    <location>
        <begin position="189"/>
        <end position="200"/>
    </location>
</feature>
<dbReference type="AlphaFoldDB" id="A0A4Y7I8Y3"/>
<evidence type="ECO:0000256" key="5">
    <source>
        <dbReference type="ARBA" id="ARBA00022771"/>
    </source>
</evidence>
<dbReference type="FunFam" id="3.40.50.10190:FF:000006">
    <property type="entry name" value="Breast cancer type 1 susceptibility protein homolog"/>
    <property type="match status" value="1"/>
</dbReference>